<accession>A0ABR1CW90</accession>
<comment type="caution">
    <text evidence="8">The sequence shown here is derived from an EMBL/GenBank/DDBJ whole genome shotgun (WGS) entry which is preliminary data.</text>
</comment>
<sequence length="550" mass="61240">MIVTFSQMNYSDEEKETFRVQEETVVITPSKPVVATSMVRSQKIRWTATIGATLLFSPLIYFGTPFRCVYCILLISCFWIMDVVPIGITSLLPIFLFPVLGISSAKEICKVYFKDSIVLFICTLTMALAVEETHLHRRIALKLLCKVGTRKETMLLGFLVTTSLLSFFVSDTACTALMIPIALAIIRAIAEASGTGEKSVKAYESNEELIPLEKLTPTQRGLCKVEYSYAGSTYDKNEISVSFVQWMTFAVPPVIFYLLASYVVITCSFMGPKQLFQLCHHPTKDEQRISEAIEKKILAAYKQLGDFTFAEKSILVWFFILMASWILRKPGFIYGWGDLFPNGGGFLSDSVPAVLIVFILFMWPRDPFSNDLTPILNWSVMKSKFSWSCLLLIGGGYAISEGVGKSGLSLLISCIMKDIFGRLPKLFLLISVMASITFMTEFASNVSTGSIFIPIVLSTAESLHIHPLYLALPVAVSCSFAFMLPMATPPNAVVYDTKLITMLEMASTGILLNICCSLITALNINTWTYWLFDLGTFPNLTKHHNGTINC</sequence>
<feature type="transmembrane region" description="Helical" evidence="7">
    <location>
        <begin position="69"/>
        <end position="97"/>
    </location>
</feature>
<dbReference type="Pfam" id="PF00939">
    <property type="entry name" value="Na_sulph_symp"/>
    <property type="match status" value="2"/>
</dbReference>
<feature type="transmembrane region" description="Helical" evidence="7">
    <location>
        <begin position="156"/>
        <end position="189"/>
    </location>
</feature>
<evidence type="ECO:0000256" key="2">
    <source>
        <dbReference type="ARBA" id="ARBA00006772"/>
    </source>
</evidence>
<organism evidence="8 9">
    <name type="scientific">Necator americanus</name>
    <name type="common">Human hookworm</name>
    <dbReference type="NCBI Taxonomy" id="51031"/>
    <lineage>
        <taxon>Eukaryota</taxon>
        <taxon>Metazoa</taxon>
        <taxon>Ecdysozoa</taxon>
        <taxon>Nematoda</taxon>
        <taxon>Chromadorea</taxon>
        <taxon>Rhabditida</taxon>
        <taxon>Rhabditina</taxon>
        <taxon>Rhabditomorpha</taxon>
        <taxon>Strongyloidea</taxon>
        <taxon>Ancylostomatidae</taxon>
        <taxon>Bunostominae</taxon>
        <taxon>Necator</taxon>
    </lineage>
</organism>
<feature type="transmembrane region" description="Helical" evidence="7">
    <location>
        <begin position="509"/>
        <end position="532"/>
    </location>
</feature>
<proteinExistence type="inferred from homology"/>
<dbReference type="InterPro" id="IPR031312">
    <property type="entry name" value="Na/sul_symport_CS"/>
</dbReference>
<dbReference type="EMBL" id="JAVFWL010000003">
    <property type="protein sequence ID" value="KAK6741401.1"/>
    <property type="molecule type" value="Genomic_DNA"/>
</dbReference>
<name>A0ABR1CW90_NECAM</name>
<feature type="transmembrane region" description="Helical" evidence="7">
    <location>
        <begin position="243"/>
        <end position="265"/>
    </location>
</feature>
<evidence type="ECO:0000313" key="9">
    <source>
        <dbReference type="Proteomes" id="UP001303046"/>
    </source>
</evidence>
<keyword evidence="3" id="KW-0813">Transport</keyword>
<gene>
    <name evidence="8" type="primary">Necator_chrIII.g10089</name>
    <name evidence="8" type="ORF">RB195_009324</name>
</gene>
<reference evidence="8 9" key="1">
    <citation type="submission" date="2023-08" db="EMBL/GenBank/DDBJ databases">
        <title>A Necator americanus chromosomal reference genome.</title>
        <authorList>
            <person name="Ilik V."/>
            <person name="Petrzelkova K.J."/>
            <person name="Pardy F."/>
            <person name="Fuh T."/>
            <person name="Niatou-Singa F.S."/>
            <person name="Gouil Q."/>
            <person name="Baker L."/>
            <person name="Ritchie M.E."/>
            <person name="Jex A.R."/>
            <person name="Gazzola D."/>
            <person name="Li H."/>
            <person name="Toshio Fujiwara R."/>
            <person name="Zhan B."/>
            <person name="Aroian R.V."/>
            <person name="Pafco B."/>
            <person name="Schwarz E.M."/>
        </authorList>
    </citation>
    <scope>NUCLEOTIDE SEQUENCE [LARGE SCALE GENOMIC DNA]</scope>
    <source>
        <strain evidence="8 9">Aroian</strain>
        <tissue evidence="8">Whole animal</tissue>
    </source>
</reference>
<keyword evidence="5 7" id="KW-1133">Transmembrane helix</keyword>
<keyword evidence="6 7" id="KW-0472">Membrane</keyword>
<dbReference type="PANTHER" id="PTHR10283:SF84">
    <property type="entry name" value="SODIUM-DEPENDENT HIGH-AFFINITY DICARBOXYLATE TRANSPORTER 2"/>
    <property type="match status" value="1"/>
</dbReference>
<evidence type="ECO:0000256" key="5">
    <source>
        <dbReference type="ARBA" id="ARBA00022989"/>
    </source>
</evidence>
<dbReference type="PROSITE" id="PS01271">
    <property type="entry name" value="NA_SULFATE"/>
    <property type="match status" value="1"/>
</dbReference>
<feature type="transmembrane region" description="Helical" evidence="7">
    <location>
        <begin position="426"/>
        <end position="456"/>
    </location>
</feature>
<evidence type="ECO:0000256" key="1">
    <source>
        <dbReference type="ARBA" id="ARBA00004141"/>
    </source>
</evidence>
<dbReference type="Proteomes" id="UP001303046">
    <property type="component" value="Unassembled WGS sequence"/>
</dbReference>
<dbReference type="PANTHER" id="PTHR10283">
    <property type="entry name" value="SOLUTE CARRIER FAMILY 13 MEMBER"/>
    <property type="match status" value="1"/>
</dbReference>
<feature type="transmembrane region" description="Helical" evidence="7">
    <location>
        <begin position="44"/>
        <end position="62"/>
    </location>
</feature>
<protein>
    <recommendedName>
        <fullName evidence="10">Transporter, DASS family</fullName>
    </recommendedName>
</protein>
<dbReference type="InterPro" id="IPR001898">
    <property type="entry name" value="SLC13A/DASS"/>
</dbReference>
<evidence type="ECO:0000313" key="8">
    <source>
        <dbReference type="EMBL" id="KAK6741401.1"/>
    </source>
</evidence>
<comment type="similarity">
    <text evidence="2">Belongs to the SLC13A/DASS transporter (TC 2.A.47) family. NADC subfamily.</text>
</comment>
<comment type="subcellular location">
    <subcellularLocation>
        <location evidence="1">Membrane</location>
        <topology evidence="1">Multi-pass membrane protein</topology>
    </subcellularLocation>
</comment>
<evidence type="ECO:0000256" key="7">
    <source>
        <dbReference type="SAM" id="Phobius"/>
    </source>
</evidence>
<feature type="transmembrane region" description="Helical" evidence="7">
    <location>
        <begin position="339"/>
        <end position="363"/>
    </location>
</feature>
<evidence type="ECO:0000256" key="4">
    <source>
        <dbReference type="ARBA" id="ARBA00022692"/>
    </source>
</evidence>
<keyword evidence="9" id="KW-1185">Reference proteome</keyword>
<feature type="transmembrane region" description="Helical" evidence="7">
    <location>
        <begin position="468"/>
        <end position="488"/>
    </location>
</feature>
<evidence type="ECO:0008006" key="10">
    <source>
        <dbReference type="Google" id="ProtNLM"/>
    </source>
</evidence>
<keyword evidence="4 7" id="KW-0812">Transmembrane</keyword>
<evidence type="ECO:0000256" key="3">
    <source>
        <dbReference type="ARBA" id="ARBA00022448"/>
    </source>
</evidence>
<evidence type="ECO:0000256" key="6">
    <source>
        <dbReference type="ARBA" id="ARBA00023136"/>
    </source>
</evidence>
<feature type="transmembrane region" description="Helical" evidence="7">
    <location>
        <begin position="309"/>
        <end position="327"/>
    </location>
</feature>